<dbReference type="Proteomes" id="UP000054007">
    <property type="component" value="Unassembled WGS sequence"/>
</dbReference>
<keyword evidence="1" id="KW-0479">Metal-binding</keyword>
<evidence type="ECO:0000313" key="6">
    <source>
        <dbReference type="EMBL" id="KIY69974.1"/>
    </source>
</evidence>
<gene>
    <name evidence="6" type="ORF">CYLTODRAFT_452110</name>
</gene>
<evidence type="ECO:0000256" key="4">
    <source>
        <dbReference type="PROSITE-ProRule" id="PRU00134"/>
    </source>
</evidence>
<accession>A0A0D7BIR7</accession>
<feature type="domain" description="MYND-type" evidence="5">
    <location>
        <begin position="430"/>
        <end position="472"/>
    </location>
</feature>
<dbReference type="PROSITE" id="PS50865">
    <property type="entry name" value="ZF_MYND_2"/>
    <property type="match status" value="1"/>
</dbReference>
<reference evidence="6 7" key="1">
    <citation type="journal article" date="2015" name="Fungal Genet. Biol.">
        <title>Evolution of novel wood decay mechanisms in Agaricales revealed by the genome sequences of Fistulina hepatica and Cylindrobasidium torrendii.</title>
        <authorList>
            <person name="Floudas D."/>
            <person name="Held B.W."/>
            <person name="Riley R."/>
            <person name="Nagy L.G."/>
            <person name="Koehler G."/>
            <person name="Ransdell A.S."/>
            <person name="Younus H."/>
            <person name="Chow J."/>
            <person name="Chiniquy J."/>
            <person name="Lipzen A."/>
            <person name="Tritt A."/>
            <person name="Sun H."/>
            <person name="Haridas S."/>
            <person name="LaButti K."/>
            <person name="Ohm R.A."/>
            <person name="Kues U."/>
            <person name="Blanchette R.A."/>
            <person name="Grigoriev I.V."/>
            <person name="Minto R.E."/>
            <person name="Hibbett D.S."/>
        </authorList>
    </citation>
    <scope>NUCLEOTIDE SEQUENCE [LARGE SCALE GENOMIC DNA]</scope>
    <source>
        <strain evidence="6 7">FP15055 ss-10</strain>
    </source>
</reference>
<keyword evidence="2 4" id="KW-0863">Zinc-finger</keyword>
<evidence type="ECO:0000313" key="7">
    <source>
        <dbReference type="Proteomes" id="UP000054007"/>
    </source>
</evidence>
<sequence>MPLLPDPELVKELARAAIAEDEIDSLVALVETVRDRWTRPAWAICKPVILHYLSPSRLAQAAALSRQASAGAFFKSDVMVDFLEALLMFDNARCSIVIKLTVEETVPICQLIMKWATLVYTMADLQYPEQNEGFVTTMGNALGNIVQTDWQGIGIGHNAPFFKSFVRAWLLFATIPESPYFDKVIEPFDHFAPKVLFQDTGSIPAGGQFPHIHDNSMWPLMREHAEEIATVLLKSYWRLLGTGTGPHAPAPAERAELIINHLTPFLSLPKTRSALIRRGVVTFLCHYARRFVRGELTVTIMSTSGKLGILHNIGTHLSTVLRHPIAVAEALEARILPTVARLLAVADNNANNYQDDSGELLTLLTILRAYAHFPSLTSGIKKNLRYMIVLEEQGGFGNAVRRHPGWGVLVEIRGTGYASEKLPGKKRCLNQKCSSPPETNVLKSCVKCGLAEYCSEKCQRVDWTEGKHCVHCPRLQKMRRNGSLILPLCTRDARAAMKVLKLYLVQPFLAGDALMRTQVSDALRRARENYQPDWHPLDDRPILMVELMQMKPIGFSCASVREMRENQRFLTMPRSDFDNPAFDRMVERKRSKSLYVCLVVSRNLLYFSNMDEVMEETATLEPIWQ</sequence>
<dbReference type="GO" id="GO:0008270">
    <property type="term" value="F:zinc ion binding"/>
    <property type="evidence" value="ECO:0007669"/>
    <property type="project" value="UniProtKB-KW"/>
</dbReference>
<dbReference type="AlphaFoldDB" id="A0A0D7BIR7"/>
<dbReference type="EMBL" id="KN880475">
    <property type="protein sequence ID" value="KIY69974.1"/>
    <property type="molecule type" value="Genomic_DNA"/>
</dbReference>
<proteinExistence type="predicted"/>
<dbReference type="InterPro" id="IPR002893">
    <property type="entry name" value="Znf_MYND"/>
</dbReference>
<evidence type="ECO:0000259" key="5">
    <source>
        <dbReference type="PROSITE" id="PS50865"/>
    </source>
</evidence>
<dbReference type="STRING" id="1314674.A0A0D7BIR7"/>
<protein>
    <recommendedName>
        <fullName evidence="5">MYND-type domain-containing protein</fullName>
    </recommendedName>
</protein>
<keyword evidence="3" id="KW-0862">Zinc</keyword>
<dbReference type="SUPFAM" id="SSF144232">
    <property type="entry name" value="HIT/MYND zinc finger-like"/>
    <property type="match status" value="1"/>
</dbReference>
<dbReference type="OrthoDB" id="2967689at2759"/>
<keyword evidence="7" id="KW-1185">Reference proteome</keyword>
<evidence type="ECO:0000256" key="3">
    <source>
        <dbReference type="ARBA" id="ARBA00022833"/>
    </source>
</evidence>
<evidence type="ECO:0000256" key="1">
    <source>
        <dbReference type="ARBA" id="ARBA00022723"/>
    </source>
</evidence>
<dbReference type="Gene3D" id="6.10.140.2220">
    <property type="match status" value="1"/>
</dbReference>
<organism evidence="6 7">
    <name type="scientific">Cylindrobasidium torrendii FP15055 ss-10</name>
    <dbReference type="NCBI Taxonomy" id="1314674"/>
    <lineage>
        <taxon>Eukaryota</taxon>
        <taxon>Fungi</taxon>
        <taxon>Dikarya</taxon>
        <taxon>Basidiomycota</taxon>
        <taxon>Agaricomycotina</taxon>
        <taxon>Agaricomycetes</taxon>
        <taxon>Agaricomycetidae</taxon>
        <taxon>Agaricales</taxon>
        <taxon>Marasmiineae</taxon>
        <taxon>Physalacriaceae</taxon>
        <taxon>Cylindrobasidium</taxon>
    </lineage>
</organism>
<evidence type="ECO:0000256" key="2">
    <source>
        <dbReference type="ARBA" id="ARBA00022771"/>
    </source>
</evidence>
<name>A0A0D7BIR7_9AGAR</name>